<dbReference type="EMBL" id="DS113281">
    <property type="protein sequence ID" value="EAY13697.1"/>
    <property type="molecule type" value="Genomic_DNA"/>
</dbReference>
<protein>
    <submittedName>
        <fullName evidence="2">EF hand family protein</fullName>
    </submittedName>
</protein>
<feature type="domain" description="EF-hand" evidence="1">
    <location>
        <begin position="6"/>
        <end position="41"/>
    </location>
</feature>
<dbReference type="VEuPathDB" id="TrichDB:TVAG_371710"/>
<organism evidence="2 3">
    <name type="scientific">Trichomonas vaginalis (strain ATCC PRA-98 / G3)</name>
    <dbReference type="NCBI Taxonomy" id="412133"/>
    <lineage>
        <taxon>Eukaryota</taxon>
        <taxon>Metamonada</taxon>
        <taxon>Parabasalia</taxon>
        <taxon>Trichomonadida</taxon>
        <taxon>Trichomonadidae</taxon>
        <taxon>Trichomonas</taxon>
    </lineage>
</organism>
<feature type="domain" description="EF-hand" evidence="1">
    <location>
        <begin position="116"/>
        <end position="151"/>
    </location>
</feature>
<dbReference type="VEuPathDB" id="TrichDB:TVAGG3_0325620"/>
<reference evidence="2" key="1">
    <citation type="submission" date="2006-10" db="EMBL/GenBank/DDBJ databases">
        <authorList>
            <person name="Amadeo P."/>
            <person name="Zhao Q."/>
            <person name="Wortman J."/>
            <person name="Fraser-Liggett C."/>
            <person name="Carlton J."/>
        </authorList>
    </citation>
    <scope>NUCLEOTIDE SEQUENCE</scope>
    <source>
        <strain evidence="2">G3</strain>
    </source>
</reference>
<reference evidence="2" key="2">
    <citation type="journal article" date="2007" name="Science">
        <title>Draft genome sequence of the sexually transmitted pathogen Trichomonas vaginalis.</title>
        <authorList>
            <person name="Carlton J.M."/>
            <person name="Hirt R.P."/>
            <person name="Silva J.C."/>
            <person name="Delcher A.L."/>
            <person name="Schatz M."/>
            <person name="Zhao Q."/>
            <person name="Wortman J.R."/>
            <person name="Bidwell S.L."/>
            <person name="Alsmark U.C.M."/>
            <person name="Besteiro S."/>
            <person name="Sicheritz-Ponten T."/>
            <person name="Noel C.J."/>
            <person name="Dacks J.B."/>
            <person name="Foster P.G."/>
            <person name="Simillion C."/>
            <person name="Van de Peer Y."/>
            <person name="Miranda-Saavedra D."/>
            <person name="Barton G.J."/>
            <person name="Westrop G.D."/>
            <person name="Mueller S."/>
            <person name="Dessi D."/>
            <person name="Fiori P.L."/>
            <person name="Ren Q."/>
            <person name="Paulsen I."/>
            <person name="Zhang H."/>
            <person name="Bastida-Corcuera F.D."/>
            <person name="Simoes-Barbosa A."/>
            <person name="Brown M.T."/>
            <person name="Hayes R.D."/>
            <person name="Mukherjee M."/>
            <person name="Okumura C.Y."/>
            <person name="Schneider R."/>
            <person name="Smith A.J."/>
            <person name="Vanacova S."/>
            <person name="Villalvazo M."/>
            <person name="Haas B.J."/>
            <person name="Pertea M."/>
            <person name="Feldblyum T.V."/>
            <person name="Utterback T.R."/>
            <person name="Shu C.L."/>
            <person name="Osoegawa K."/>
            <person name="de Jong P.J."/>
            <person name="Hrdy I."/>
            <person name="Horvathova L."/>
            <person name="Zubacova Z."/>
            <person name="Dolezal P."/>
            <person name="Malik S.B."/>
            <person name="Logsdon J.M. Jr."/>
            <person name="Henze K."/>
            <person name="Gupta A."/>
            <person name="Wang C.C."/>
            <person name="Dunne R.L."/>
            <person name="Upcroft J.A."/>
            <person name="Upcroft P."/>
            <person name="White O."/>
            <person name="Salzberg S.L."/>
            <person name="Tang P."/>
            <person name="Chiu C.-H."/>
            <person name="Lee Y.-S."/>
            <person name="Embley T.M."/>
            <person name="Coombs G.H."/>
            <person name="Mottram J.C."/>
            <person name="Tachezy J."/>
            <person name="Fraser-Liggett C.M."/>
            <person name="Johnson P.J."/>
        </authorList>
    </citation>
    <scope>NUCLEOTIDE SEQUENCE [LARGE SCALE GENOMIC DNA]</scope>
    <source>
        <strain evidence="2">G3</strain>
    </source>
</reference>
<dbReference type="Proteomes" id="UP000001542">
    <property type="component" value="Unassembled WGS sequence"/>
</dbReference>
<dbReference type="InParanoid" id="A2E0U2"/>
<dbReference type="RefSeq" id="XP_001325920.1">
    <property type="nucleotide sequence ID" value="XM_001325885.1"/>
</dbReference>
<dbReference type="AlphaFoldDB" id="A2E0U2"/>
<evidence type="ECO:0000259" key="1">
    <source>
        <dbReference type="PROSITE" id="PS50222"/>
    </source>
</evidence>
<evidence type="ECO:0000313" key="3">
    <source>
        <dbReference type="Proteomes" id="UP000001542"/>
    </source>
</evidence>
<gene>
    <name evidence="2" type="ORF">TVAG_371710</name>
</gene>
<evidence type="ECO:0000313" key="2">
    <source>
        <dbReference type="EMBL" id="EAY13697.1"/>
    </source>
</evidence>
<dbReference type="Gene3D" id="1.10.238.10">
    <property type="entry name" value="EF-hand"/>
    <property type="match status" value="1"/>
</dbReference>
<sequence length="213" mass="25111">MPIDKSKIANFNEIWARFDPDGKNILKKKKFHEFIQAFMIENWESSMASRPYIDNEDADIKEDEDPDHPRPLKFIGVKEFSERCTNFLYDSLDINNEGFVTQKQCLHCVKGLSGYLQGFELKVYFRVLDTDRDQKVTRKQIVKMKYLLGLPYSESTMLKNFDNKLGKEFKKVNFKKFYYLFKDRPTEEDTAYDPKLFTLKETDEGKGGCCLLI</sequence>
<dbReference type="InterPro" id="IPR002048">
    <property type="entry name" value="EF_hand_dom"/>
</dbReference>
<dbReference type="InterPro" id="IPR011992">
    <property type="entry name" value="EF-hand-dom_pair"/>
</dbReference>
<proteinExistence type="predicted"/>
<dbReference type="PROSITE" id="PS50222">
    <property type="entry name" value="EF_HAND_2"/>
    <property type="match status" value="2"/>
</dbReference>
<name>A2E0U2_TRIV3</name>
<dbReference type="SUPFAM" id="SSF47473">
    <property type="entry name" value="EF-hand"/>
    <property type="match status" value="1"/>
</dbReference>
<dbReference type="KEGG" id="tva:4771677"/>
<dbReference type="GO" id="GO:0005509">
    <property type="term" value="F:calcium ion binding"/>
    <property type="evidence" value="ECO:0007669"/>
    <property type="project" value="InterPro"/>
</dbReference>
<keyword evidence="3" id="KW-1185">Reference proteome</keyword>
<accession>A2E0U2</accession>